<evidence type="ECO:0000313" key="4">
    <source>
        <dbReference type="Proteomes" id="UP000298030"/>
    </source>
</evidence>
<feature type="compositionally biased region" description="Basic and acidic residues" evidence="1">
    <location>
        <begin position="1272"/>
        <end position="1281"/>
    </location>
</feature>
<gene>
    <name evidence="3" type="ORF">FA13DRAFT_1805417</name>
</gene>
<dbReference type="PROSITE" id="PS51184">
    <property type="entry name" value="JMJC"/>
    <property type="match status" value="1"/>
</dbReference>
<comment type="caution">
    <text evidence="3">The sequence shown here is derived from an EMBL/GenBank/DDBJ whole genome shotgun (WGS) entry which is preliminary data.</text>
</comment>
<organism evidence="3 4">
    <name type="scientific">Coprinellus micaceus</name>
    <name type="common">Glistening ink-cap mushroom</name>
    <name type="synonym">Coprinus micaceus</name>
    <dbReference type="NCBI Taxonomy" id="71717"/>
    <lineage>
        <taxon>Eukaryota</taxon>
        <taxon>Fungi</taxon>
        <taxon>Dikarya</taxon>
        <taxon>Basidiomycota</taxon>
        <taxon>Agaricomycotina</taxon>
        <taxon>Agaricomycetes</taxon>
        <taxon>Agaricomycetidae</taxon>
        <taxon>Agaricales</taxon>
        <taxon>Agaricineae</taxon>
        <taxon>Psathyrellaceae</taxon>
        <taxon>Coprinellus</taxon>
    </lineage>
</organism>
<feature type="compositionally biased region" description="Low complexity" evidence="1">
    <location>
        <begin position="410"/>
        <end position="425"/>
    </location>
</feature>
<dbReference type="Gene3D" id="2.60.120.650">
    <property type="entry name" value="Cupin"/>
    <property type="match status" value="1"/>
</dbReference>
<feature type="region of interest" description="Disordered" evidence="1">
    <location>
        <begin position="1261"/>
        <end position="1281"/>
    </location>
</feature>
<dbReference type="Proteomes" id="UP000298030">
    <property type="component" value="Unassembled WGS sequence"/>
</dbReference>
<feature type="region of interest" description="Disordered" evidence="1">
    <location>
        <begin position="397"/>
        <end position="428"/>
    </location>
</feature>
<dbReference type="STRING" id="71717.A0A4Y7S005"/>
<dbReference type="OrthoDB" id="3062275at2759"/>
<accession>A0A4Y7S005</accession>
<dbReference type="EMBL" id="QPFP01000385">
    <property type="protein sequence ID" value="TEB14596.1"/>
    <property type="molecule type" value="Genomic_DNA"/>
</dbReference>
<feature type="compositionally biased region" description="Basic and acidic residues" evidence="1">
    <location>
        <begin position="472"/>
        <end position="483"/>
    </location>
</feature>
<feature type="domain" description="JmjC" evidence="2">
    <location>
        <begin position="827"/>
        <end position="986"/>
    </location>
</feature>
<feature type="region of interest" description="Disordered" evidence="1">
    <location>
        <begin position="452"/>
        <end position="592"/>
    </location>
</feature>
<evidence type="ECO:0000256" key="1">
    <source>
        <dbReference type="SAM" id="MobiDB-lite"/>
    </source>
</evidence>
<proteinExistence type="predicted"/>
<dbReference type="SUPFAM" id="SSF51197">
    <property type="entry name" value="Clavaminate synthase-like"/>
    <property type="match status" value="1"/>
</dbReference>
<evidence type="ECO:0000313" key="3">
    <source>
        <dbReference type="EMBL" id="TEB14596.1"/>
    </source>
</evidence>
<feature type="compositionally biased region" description="Basic and acidic residues" evidence="1">
    <location>
        <begin position="540"/>
        <end position="552"/>
    </location>
</feature>
<keyword evidence="4" id="KW-1185">Reference proteome</keyword>
<name>A0A4Y7S005_COPMI</name>
<protein>
    <recommendedName>
        <fullName evidence="2">JmjC domain-containing protein</fullName>
    </recommendedName>
</protein>
<reference evidence="3 4" key="1">
    <citation type="journal article" date="2019" name="Nat. Ecol. Evol.">
        <title>Megaphylogeny resolves global patterns of mushroom evolution.</title>
        <authorList>
            <person name="Varga T."/>
            <person name="Krizsan K."/>
            <person name="Foldi C."/>
            <person name="Dima B."/>
            <person name="Sanchez-Garcia M."/>
            <person name="Sanchez-Ramirez S."/>
            <person name="Szollosi G.J."/>
            <person name="Szarkandi J.G."/>
            <person name="Papp V."/>
            <person name="Albert L."/>
            <person name="Andreopoulos W."/>
            <person name="Angelini C."/>
            <person name="Antonin V."/>
            <person name="Barry K.W."/>
            <person name="Bougher N.L."/>
            <person name="Buchanan P."/>
            <person name="Buyck B."/>
            <person name="Bense V."/>
            <person name="Catcheside P."/>
            <person name="Chovatia M."/>
            <person name="Cooper J."/>
            <person name="Damon W."/>
            <person name="Desjardin D."/>
            <person name="Finy P."/>
            <person name="Geml J."/>
            <person name="Haridas S."/>
            <person name="Hughes K."/>
            <person name="Justo A."/>
            <person name="Karasinski D."/>
            <person name="Kautmanova I."/>
            <person name="Kiss B."/>
            <person name="Kocsube S."/>
            <person name="Kotiranta H."/>
            <person name="LaButti K.M."/>
            <person name="Lechner B.E."/>
            <person name="Liimatainen K."/>
            <person name="Lipzen A."/>
            <person name="Lukacs Z."/>
            <person name="Mihaltcheva S."/>
            <person name="Morgado L.N."/>
            <person name="Niskanen T."/>
            <person name="Noordeloos M.E."/>
            <person name="Ohm R.A."/>
            <person name="Ortiz-Santana B."/>
            <person name="Ovrebo C."/>
            <person name="Racz N."/>
            <person name="Riley R."/>
            <person name="Savchenko A."/>
            <person name="Shiryaev A."/>
            <person name="Soop K."/>
            <person name="Spirin V."/>
            <person name="Szebenyi C."/>
            <person name="Tomsovsky M."/>
            <person name="Tulloss R.E."/>
            <person name="Uehling J."/>
            <person name="Grigoriev I.V."/>
            <person name="Vagvolgyi C."/>
            <person name="Papp T."/>
            <person name="Martin F.M."/>
            <person name="Miettinen O."/>
            <person name="Hibbett D.S."/>
            <person name="Nagy L.G."/>
        </authorList>
    </citation>
    <scope>NUCLEOTIDE SEQUENCE [LARGE SCALE GENOMIC DNA]</scope>
    <source>
        <strain evidence="3 4">FP101781</strain>
    </source>
</reference>
<sequence>MEPASRETLTLLALTPFTTTAPLLEPKLEDGLPAGDAFRGFASHLDQYTRGLHSTKWGEVDAVQLLRGKLHQNFEAMYRNVDKRQKILVAITHRIAEFVAAFRFYDVLVRLRGGDRASFTVLKQPRGDGYVGDKPYMGAIQDLSVLITQFKQAADAYSQLLSTRPVGDSKNPEPLHYIASCASDPLVQIASELNLSAQVKKAMKVIRNLSAVAFTVRLLVKADCISVPATYQALVDLLPPESLPRTKEEVDTLSLAMKTTRGLRQAFELATLVSPLVAIYPGREIQKDAICSEELLLNCKLLGNCKTPAIQQLEDQVWAEILQIANGKQSAFEAVIRLRDAWNKSPPVLSKAENAFFSRSTVKEYRREMSVFTTVALEPYPPAWPLTDARHFIISNPTPASQSPTDHHLVPVSSSSTGMVGSISPGTSGMQDVQPFAISSLSLHDCDADMDLGPHISSLDGEPASPAASAEGGEKDGSVEGARDMSLPPSPEDRDSNMDLGSHLTTPDPEVAMEEPPPGPTHEVAGTGSAGQVGDSVIGGRKEPRKSSRERNPPLPRDPPPRNPKERKTPRKRTHDPQPGAPGAPGASRARPPSLVFTMKAREVHMKGLPKQRQIIAQSAIKMEAVEPVFFNPDVSETTPRLVVNVPVTRYSDSHKYAFNAWDAGGNMHTEELVCHNETEFRQISALFDAIKAQHCPSGRPRWLDDPANAILHVFGSPSQYIDLGPAGIQATFAKQQLVIHQWSQERLSFNLDGLERAGDLHHETSIQGLSLPSFAAMQLTLFTDFTVHIPPKGDGSARVHAGSLAQLFASSTAPPGRQKSLNALHFPQSTEQIDPHDPMAVSSDVRAYFRTKSDLHCAKQMSAGDVRWRIVGTTGAFHGFHVDPHGDGTFVLVRVGKKAWVLAIPKDEAALLDVDLWTAKEVDVMRLDYEKWKVEMILLTPGDLLIQWPHASHFVYTPQDAICFGGHFNSTATLRRTIIGIIHTFFVTNITNIDHPTFPTRINSLVCFYLKGLTADPKSITPADGAHLPNVESSSGLMDVVLLGCLVELQNALCSLSYECSTDSAILALLRQHGLQPHLALADFDISEMSHELRLQCIYSRGRMVYLLRDCLFRKYRVRDHNGQVMDPWRQIFIPTLAHLIMALKGYSTRVFEDGYAGTGKRKAKGKTSPQSFTRQLLNVQLKSSSRRWDELDAAVKAFKVKPTTLLPPDVAFTVEKLDVNIATADPNDARYRQLGMRTLDSVYIDQYAVLVQATAAASDEVVGTDSSTDDEPRSKRQRM</sequence>
<dbReference type="InterPro" id="IPR003347">
    <property type="entry name" value="JmjC_dom"/>
</dbReference>
<evidence type="ECO:0000259" key="2">
    <source>
        <dbReference type="PROSITE" id="PS51184"/>
    </source>
</evidence>